<evidence type="ECO:0000256" key="4">
    <source>
        <dbReference type="ARBA" id="ARBA00022475"/>
    </source>
</evidence>
<evidence type="ECO:0000256" key="5">
    <source>
        <dbReference type="ARBA" id="ARBA00022692"/>
    </source>
</evidence>
<dbReference type="NCBIfam" id="TIGR00739">
    <property type="entry name" value="yajC"/>
    <property type="match status" value="1"/>
</dbReference>
<comment type="subcellular location">
    <subcellularLocation>
        <location evidence="1">Cell membrane</location>
        <topology evidence="1">Single-pass membrane protein</topology>
    </subcellularLocation>
</comment>
<keyword evidence="8" id="KW-0811">Translocation</keyword>
<keyword evidence="6" id="KW-0653">Protein transport</keyword>
<dbReference type="RefSeq" id="WP_021986297.1">
    <property type="nucleotide sequence ID" value="NZ_CP060632.1"/>
</dbReference>
<keyword evidence="7 11" id="KW-1133">Transmembrane helix</keyword>
<dbReference type="GO" id="GO:0005886">
    <property type="term" value="C:plasma membrane"/>
    <property type="evidence" value="ECO:0007669"/>
    <property type="project" value="UniProtKB-SubCell"/>
</dbReference>
<keyword evidence="3" id="KW-0813">Transport</keyword>
<protein>
    <submittedName>
        <fullName evidence="12">Preprotein translocase subunit YajC</fullName>
    </submittedName>
</protein>
<keyword evidence="9 11" id="KW-0472">Membrane</keyword>
<feature type="transmembrane region" description="Helical" evidence="11">
    <location>
        <begin position="20"/>
        <end position="37"/>
    </location>
</feature>
<sequence>MLLTLLESTATTAKQPSGLFWVIYIVILVGFMWLLIIRPQKKQKKQMEDLHKAMEPGDNIMTTGGFYGTILDIVDDTTVIVEFGNNKNCRIPMHKNAIAEIEKAGSAVVKDEEEDTPVKEEKKEDKKADKKLGKTKE</sequence>
<evidence type="ECO:0000256" key="11">
    <source>
        <dbReference type="SAM" id="Phobius"/>
    </source>
</evidence>
<keyword evidence="4" id="KW-1003">Cell membrane</keyword>
<evidence type="ECO:0000256" key="2">
    <source>
        <dbReference type="ARBA" id="ARBA00006742"/>
    </source>
</evidence>
<keyword evidence="5 11" id="KW-0812">Transmembrane</keyword>
<dbReference type="Proteomes" id="UP000515819">
    <property type="component" value="Chromosome"/>
</dbReference>
<comment type="similarity">
    <text evidence="2">Belongs to the YajC family.</text>
</comment>
<reference evidence="12 13" key="1">
    <citation type="submission" date="2020-08" db="EMBL/GenBank/DDBJ databases">
        <authorList>
            <person name="Liu C."/>
            <person name="Sun Q."/>
        </authorList>
    </citation>
    <scope>NUCLEOTIDE SEQUENCE [LARGE SCALE GENOMIC DNA]</scope>
    <source>
        <strain evidence="12 13">NSJ-4</strain>
    </source>
</reference>
<evidence type="ECO:0000256" key="1">
    <source>
        <dbReference type="ARBA" id="ARBA00004162"/>
    </source>
</evidence>
<dbReference type="PRINTS" id="PR01853">
    <property type="entry name" value="YAJCTRNLCASE"/>
</dbReference>
<evidence type="ECO:0000313" key="12">
    <source>
        <dbReference type="EMBL" id="QNL99017.1"/>
    </source>
</evidence>
<dbReference type="EMBL" id="CP060632">
    <property type="protein sequence ID" value="QNL99017.1"/>
    <property type="molecule type" value="Genomic_DNA"/>
</dbReference>
<evidence type="ECO:0000256" key="3">
    <source>
        <dbReference type="ARBA" id="ARBA00022448"/>
    </source>
</evidence>
<accession>A0A7G9FKD6</accession>
<name>A0A7G9FKD6_9FIRM</name>
<gene>
    <name evidence="12" type="primary">yajC</name>
    <name evidence="12" type="ORF">H9Q76_09740</name>
</gene>
<feature type="compositionally biased region" description="Basic and acidic residues" evidence="10">
    <location>
        <begin position="116"/>
        <end position="137"/>
    </location>
</feature>
<dbReference type="KEGG" id="wcp:H9Q76_09740"/>
<proteinExistence type="inferred from homology"/>
<evidence type="ECO:0000256" key="8">
    <source>
        <dbReference type="ARBA" id="ARBA00023010"/>
    </source>
</evidence>
<dbReference type="GO" id="GO:0015031">
    <property type="term" value="P:protein transport"/>
    <property type="evidence" value="ECO:0007669"/>
    <property type="project" value="UniProtKB-KW"/>
</dbReference>
<dbReference type="AlphaFoldDB" id="A0A7G9FKD6"/>
<dbReference type="PANTHER" id="PTHR33909">
    <property type="entry name" value="SEC TRANSLOCON ACCESSORY COMPLEX SUBUNIT YAJC"/>
    <property type="match status" value="1"/>
</dbReference>
<evidence type="ECO:0000256" key="7">
    <source>
        <dbReference type="ARBA" id="ARBA00022989"/>
    </source>
</evidence>
<evidence type="ECO:0000256" key="6">
    <source>
        <dbReference type="ARBA" id="ARBA00022927"/>
    </source>
</evidence>
<feature type="region of interest" description="Disordered" evidence="10">
    <location>
        <begin position="106"/>
        <end position="137"/>
    </location>
</feature>
<evidence type="ECO:0000256" key="10">
    <source>
        <dbReference type="SAM" id="MobiDB-lite"/>
    </source>
</evidence>
<dbReference type="SMART" id="SM01323">
    <property type="entry name" value="YajC"/>
    <property type="match status" value="1"/>
</dbReference>
<dbReference type="Pfam" id="PF02699">
    <property type="entry name" value="YajC"/>
    <property type="match status" value="1"/>
</dbReference>
<dbReference type="PANTHER" id="PTHR33909:SF1">
    <property type="entry name" value="SEC TRANSLOCON ACCESSORY COMPLEX SUBUNIT YAJC"/>
    <property type="match status" value="1"/>
</dbReference>
<evidence type="ECO:0000313" key="13">
    <source>
        <dbReference type="Proteomes" id="UP000515819"/>
    </source>
</evidence>
<dbReference type="InterPro" id="IPR003849">
    <property type="entry name" value="Preprotein_translocase_YajC"/>
</dbReference>
<organism evidence="12 13">
    <name type="scientific">Wujia chipingensis</name>
    <dbReference type="NCBI Taxonomy" id="2763670"/>
    <lineage>
        <taxon>Bacteria</taxon>
        <taxon>Bacillati</taxon>
        <taxon>Bacillota</taxon>
        <taxon>Clostridia</taxon>
        <taxon>Lachnospirales</taxon>
        <taxon>Lachnospiraceae</taxon>
        <taxon>Wujia</taxon>
    </lineage>
</organism>
<keyword evidence="13" id="KW-1185">Reference proteome</keyword>
<evidence type="ECO:0000256" key="9">
    <source>
        <dbReference type="ARBA" id="ARBA00023136"/>
    </source>
</evidence>